<feature type="region of interest" description="Disordered" evidence="1">
    <location>
        <begin position="112"/>
        <end position="134"/>
    </location>
</feature>
<reference evidence="2" key="1">
    <citation type="submission" date="2023-07" db="EMBL/GenBank/DDBJ databases">
        <title>draft genome sequence of fig (Ficus carica).</title>
        <authorList>
            <person name="Takahashi T."/>
            <person name="Nishimura K."/>
        </authorList>
    </citation>
    <scope>NUCLEOTIDE SEQUENCE</scope>
</reference>
<organism evidence="2 3">
    <name type="scientific">Ficus carica</name>
    <name type="common">Common fig</name>
    <dbReference type="NCBI Taxonomy" id="3494"/>
    <lineage>
        <taxon>Eukaryota</taxon>
        <taxon>Viridiplantae</taxon>
        <taxon>Streptophyta</taxon>
        <taxon>Embryophyta</taxon>
        <taxon>Tracheophyta</taxon>
        <taxon>Spermatophyta</taxon>
        <taxon>Magnoliopsida</taxon>
        <taxon>eudicotyledons</taxon>
        <taxon>Gunneridae</taxon>
        <taxon>Pentapetalae</taxon>
        <taxon>rosids</taxon>
        <taxon>fabids</taxon>
        <taxon>Rosales</taxon>
        <taxon>Moraceae</taxon>
        <taxon>Ficeae</taxon>
        <taxon>Ficus</taxon>
    </lineage>
</organism>
<feature type="region of interest" description="Disordered" evidence="1">
    <location>
        <begin position="66"/>
        <end position="86"/>
    </location>
</feature>
<feature type="compositionally biased region" description="Polar residues" evidence="1">
    <location>
        <begin position="11"/>
        <end position="21"/>
    </location>
</feature>
<proteinExistence type="predicted"/>
<sequence length="134" mass="14997">MMREKRPCLLQGSTLNRSNVQDPERESIQKICHPASKSAGDSRPAGRRYARMPYWREDGITRLRGAAQRQCRPKITPAGGRKSWPKSMSWLTAQSEFWSAVSFPPSNFFSIAPGSPKPKSQRPGEGVGAKPRSR</sequence>
<evidence type="ECO:0000313" key="2">
    <source>
        <dbReference type="EMBL" id="GMN51034.1"/>
    </source>
</evidence>
<dbReference type="AlphaFoldDB" id="A0AA88AEG2"/>
<feature type="region of interest" description="Disordered" evidence="1">
    <location>
        <begin position="1"/>
        <end position="26"/>
    </location>
</feature>
<dbReference type="Proteomes" id="UP001187192">
    <property type="component" value="Unassembled WGS sequence"/>
</dbReference>
<protein>
    <submittedName>
        <fullName evidence="2">Uncharacterized protein</fullName>
    </submittedName>
</protein>
<evidence type="ECO:0000256" key="1">
    <source>
        <dbReference type="SAM" id="MobiDB-lite"/>
    </source>
</evidence>
<dbReference type="EMBL" id="BTGU01000036">
    <property type="protein sequence ID" value="GMN51034.1"/>
    <property type="molecule type" value="Genomic_DNA"/>
</dbReference>
<keyword evidence="3" id="KW-1185">Reference proteome</keyword>
<name>A0AA88AEG2_FICCA</name>
<comment type="caution">
    <text evidence="2">The sequence shown here is derived from an EMBL/GenBank/DDBJ whole genome shotgun (WGS) entry which is preliminary data.</text>
</comment>
<gene>
    <name evidence="2" type="ORF">TIFTF001_020196</name>
</gene>
<accession>A0AA88AEG2</accession>
<evidence type="ECO:0000313" key="3">
    <source>
        <dbReference type="Proteomes" id="UP001187192"/>
    </source>
</evidence>